<evidence type="ECO:0000313" key="1">
    <source>
        <dbReference type="EMBL" id="KAI3702834.1"/>
    </source>
</evidence>
<dbReference type="EMBL" id="CM042055">
    <property type="protein sequence ID" value="KAI3702834.1"/>
    <property type="molecule type" value="Genomic_DNA"/>
</dbReference>
<comment type="caution">
    <text evidence="1">The sequence shown here is derived from an EMBL/GenBank/DDBJ whole genome shotgun (WGS) entry which is preliminary data.</text>
</comment>
<gene>
    <name evidence="1" type="ORF">L6452_28586</name>
</gene>
<reference evidence="2" key="1">
    <citation type="journal article" date="2022" name="Mol. Ecol. Resour.">
        <title>The genomes of chicory, endive, great burdock and yacon provide insights into Asteraceae palaeo-polyploidization history and plant inulin production.</title>
        <authorList>
            <person name="Fan W."/>
            <person name="Wang S."/>
            <person name="Wang H."/>
            <person name="Wang A."/>
            <person name="Jiang F."/>
            <person name="Liu H."/>
            <person name="Zhao H."/>
            <person name="Xu D."/>
            <person name="Zhang Y."/>
        </authorList>
    </citation>
    <scope>NUCLEOTIDE SEQUENCE [LARGE SCALE GENOMIC DNA]</scope>
    <source>
        <strain evidence="2">cv. Niubang</strain>
    </source>
</reference>
<name>A0ACB8ZZQ8_ARCLA</name>
<proteinExistence type="predicted"/>
<sequence>MSSTKVAGGGAMMVHNICRHTLLQATRPPRSGNGFLGGCFTSVSTPPPEGIGEKAKQTMDNVLGAAKDNTQQLKDRVMGKTNSGSCSSASSHPSKDPNLNHGVELTDSSCEDVRDRPGGYS</sequence>
<evidence type="ECO:0000313" key="2">
    <source>
        <dbReference type="Proteomes" id="UP001055879"/>
    </source>
</evidence>
<reference evidence="1 2" key="2">
    <citation type="journal article" date="2022" name="Mol. Ecol. Resour.">
        <title>The genomes of chicory, endive, great burdock and yacon provide insights into Asteraceae paleo-polyploidization history and plant inulin production.</title>
        <authorList>
            <person name="Fan W."/>
            <person name="Wang S."/>
            <person name="Wang H."/>
            <person name="Wang A."/>
            <person name="Jiang F."/>
            <person name="Liu H."/>
            <person name="Zhao H."/>
            <person name="Xu D."/>
            <person name="Zhang Y."/>
        </authorList>
    </citation>
    <scope>NUCLEOTIDE SEQUENCE [LARGE SCALE GENOMIC DNA]</scope>
    <source>
        <strain evidence="2">cv. Niubang</strain>
    </source>
</reference>
<keyword evidence="2" id="KW-1185">Reference proteome</keyword>
<dbReference type="Proteomes" id="UP001055879">
    <property type="component" value="Linkage Group LG09"/>
</dbReference>
<accession>A0ACB8ZZQ8</accession>
<protein>
    <submittedName>
        <fullName evidence="1">Uncharacterized protein</fullName>
    </submittedName>
</protein>
<organism evidence="1 2">
    <name type="scientific">Arctium lappa</name>
    <name type="common">Greater burdock</name>
    <name type="synonym">Lappa major</name>
    <dbReference type="NCBI Taxonomy" id="4217"/>
    <lineage>
        <taxon>Eukaryota</taxon>
        <taxon>Viridiplantae</taxon>
        <taxon>Streptophyta</taxon>
        <taxon>Embryophyta</taxon>
        <taxon>Tracheophyta</taxon>
        <taxon>Spermatophyta</taxon>
        <taxon>Magnoliopsida</taxon>
        <taxon>eudicotyledons</taxon>
        <taxon>Gunneridae</taxon>
        <taxon>Pentapetalae</taxon>
        <taxon>asterids</taxon>
        <taxon>campanulids</taxon>
        <taxon>Asterales</taxon>
        <taxon>Asteraceae</taxon>
        <taxon>Carduoideae</taxon>
        <taxon>Cardueae</taxon>
        <taxon>Arctiinae</taxon>
        <taxon>Arctium</taxon>
    </lineage>
</organism>